<name>A0A8H8CJY9_PSICU</name>
<comment type="similarity">
    <text evidence="1">Belongs to the PIGL family.</text>
</comment>
<dbReference type="SUPFAM" id="SSF102588">
    <property type="entry name" value="LmbE-like"/>
    <property type="match status" value="1"/>
</dbReference>
<organism evidence="4">
    <name type="scientific">Psilocybe cubensis</name>
    <name type="common">Psychedelic mushroom</name>
    <name type="synonym">Stropharia cubensis</name>
    <dbReference type="NCBI Taxonomy" id="181762"/>
    <lineage>
        <taxon>Eukaryota</taxon>
        <taxon>Fungi</taxon>
        <taxon>Dikarya</taxon>
        <taxon>Basidiomycota</taxon>
        <taxon>Agaricomycotina</taxon>
        <taxon>Agaricomycetes</taxon>
        <taxon>Agaricomycetidae</taxon>
        <taxon>Agaricales</taxon>
        <taxon>Agaricineae</taxon>
        <taxon>Strophariaceae</taxon>
        <taxon>Psilocybe</taxon>
    </lineage>
</organism>
<evidence type="ECO:0000256" key="3">
    <source>
        <dbReference type="SAM" id="SignalP"/>
    </source>
</evidence>
<dbReference type="Gene3D" id="3.40.50.10320">
    <property type="entry name" value="LmbE-like"/>
    <property type="match status" value="1"/>
</dbReference>
<evidence type="ECO:0000313" key="4">
    <source>
        <dbReference type="EMBL" id="KAG5168243.1"/>
    </source>
</evidence>
<dbReference type="GO" id="GO:0000225">
    <property type="term" value="F:N-acetylglucosaminylphosphatidylinositol deacetylase activity"/>
    <property type="evidence" value="ECO:0007669"/>
    <property type="project" value="UniProtKB-EC"/>
</dbReference>
<keyword evidence="3" id="KW-0732">Signal</keyword>
<protein>
    <recommendedName>
        <fullName evidence="2">N-acetylglucosaminylphosphatidylinositol deacetylase</fullName>
        <ecNumber evidence="2">3.5.1.89</ecNumber>
    </recommendedName>
</protein>
<comment type="caution">
    <text evidence="4">The sequence shown here is derived from an EMBL/GenBank/DDBJ whole genome shotgun (WGS) entry which is preliminary data.</text>
</comment>
<sequence>MIHPAAIVVLVFALILGAIYEPLDSNSQFATQEALEKAVVSKNILLVTAHPDDESLFFAPTILALQQKSVNETISFSHLCLSYGNAEGLGETRKRELSHSLDILGVSTRWVVDHPKLQDNQTAEWDPNVIAEVLKPYVHDHKIDTILTFDASGVSNHPNHNSIPAGVLSLIKNLGVTSSEPPLRLFTLISSSLPYKYISVVSVPLSKIEIIIYRGMQKLEAFIIQVLSIWHPDILTPPYPRNPDANATPIFISGYKEYKTALESMKAHMSQLLWFRYLYVAFSRYMWINAYVEIKP</sequence>
<proteinExistence type="inferred from homology"/>
<gene>
    <name evidence="4" type="ORF">JR316_006838</name>
</gene>
<dbReference type="PANTHER" id="PTHR12993:SF11">
    <property type="entry name" value="N-ACETYLGLUCOSAMINYL-PHOSPHATIDYLINOSITOL DE-N-ACETYLASE"/>
    <property type="match status" value="1"/>
</dbReference>
<accession>A0A8H8CJY9</accession>
<dbReference type="GO" id="GO:0016020">
    <property type="term" value="C:membrane"/>
    <property type="evidence" value="ECO:0007669"/>
    <property type="project" value="GOC"/>
</dbReference>
<reference evidence="4" key="1">
    <citation type="submission" date="2021-02" db="EMBL/GenBank/DDBJ databases">
        <title>Psilocybe cubensis genome.</title>
        <authorList>
            <person name="Mckernan K.J."/>
            <person name="Crawford S."/>
            <person name="Trippe A."/>
            <person name="Kane L.T."/>
            <person name="Mclaughlin S."/>
        </authorList>
    </citation>
    <scope>NUCLEOTIDE SEQUENCE [LARGE SCALE GENOMIC DNA]</scope>
    <source>
        <strain evidence="4">MGC-MH-2018</strain>
    </source>
</reference>
<evidence type="ECO:0000256" key="1">
    <source>
        <dbReference type="ARBA" id="ARBA00006066"/>
    </source>
</evidence>
<dbReference type="EC" id="3.5.1.89" evidence="2"/>
<dbReference type="InterPro" id="IPR003737">
    <property type="entry name" value="GlcNAc_PI_deacetylase-related"/>
</dbReference>
<dbReference type="AlphaFoldDB" id="A0A8H8CJY9"/>
<evidence type="ECO:0000256" key="2">
    <source>
        <dbReference type="ARBA" id="ARBA00012176"/>
    </source>
</evidence>
<feature type="chain" id="PRO_5034152548" description="N-acetylglucosaminylphosphatidylinositol deacetylase" evidence="3">
    <location>
        <begin position="21"/>
        <end position="296"/>
    </location>
</feature>
<dbReference type="PANTHER" id="PTHR12993">
    <property type="entry name" value="N-ACETYLGLUCOSAMINYL-PHOSPHATIDYLINOSITOL DE-N-ACETYLASE-RELATED"/>
    <property type="match status" value="1"/>
</dbReference>
<dbReference type="Pfam" id="PF02585">
    <property type="entry name" value="PIG-L"/>
    <property type="match status" value="1"/>
</dbReference>
<dbReference type="EMBL" id="JAFIQS010000006">
    <property type="protein sequence ID" value="KAG5168243.1"/>
    <property type="molecule type" value="Genomic_DNA"/>
</dbReference>
<dbReference type="GO" id="GO:0005783">
    <property type="term" value="C:endoplasmic reticulum"/>
    <property type="evidence" value="ECO:0007669"/>
    <property type="project" value="TreeGrafter"/>
</dbReference>
<dbReference type="UniPathway" id="UPA00196"/>
<feature type="signal peptide" evidence="3">
    <location>
        <begin position="1"/>
        <end position="20"/>
    </location>
</feature>
<dbReference type="GO" id="GO:0006506">
    <property type="term" value="P:GPI anchor biosynthetic process"/>
    <property type="evidence" value="ECO:0007669"/>
    <property type="project" value="UniProtKB-UniPathway"/>
</dbReference>
<dbReference type="InterPro" id="IPR024078">
    <property type="entry name" value="LmbE-like_dom_sf"/>
</dbReference>